<organism evidence="1 2">
    <name type="scientific">Candidatus Tanganyikabacteria bacterium</name>
    <dbReference type="NCBI Taxonomy" id="2961651"/>
    <lineage>
        <taxon>Bacteria</taxon>
        <taxon>Bacillati</taxon>
        <taxon>Candidatus Sericytochromatia</taxon>
        <taxon>Candidatus Tanganyikabacteria</taxon>
    </lineage>
</organism>
<dbReference type="Proteomes" id="UP000703893">
    <property type="component" value="Unassembled WGS sequence"/>
</dbReference>
<protein>
    <submittedName>
        <fullName evidence="1">Uncharacterized protein</fullName>
    </submittedName>
</protein>
<name>A0A937X5F6_9BACT</name>
<reference evidence="1 2" key="1">
    <citation type="submission" date="2019-03" db="EMBL/GenBank/DDBJ databases">
        <title>Lake Tanganyika Metagenome-Assembled Genomes (MAGs).</title>
        <authorList>
            <person name="Tran P."/>
        </authorList>
    </citation>
    <scope>NUCLEOTIDE SEQUENCE [LARGE SCALE GENOMIC DNA]</scope>
    <source>
        <strain evidence="1">K_DeepCast_65m_m2_236</strain>
    </source>
</reference>
<gene>
    <name evidence="1" type="ORF">FJZ00_05145</name>
</gene>
<dbReference type="EMBL" id="VGJX01000239">
    <property type="protein sequence ID" value="MBM3274514.1"/>
    <property type="molecule type" value="Genomic_DNA"/>
</dbReference>
<comment type="caution">
    <text evidence="1">The sequence shown here is derived from an EMBL/GenBank/DDBJ whole genome shotgun (WGS) entry which is preliminary data.</text>
</comment>
<accession>A0A937X5F6</accession>
<evidence type="ECO:0000313" key="1">
    <source>
        <dbReference type="EMBL" id="MBM3274514.1"/>
    </source>
</evidence>
<dbReference type="AlphaFoldDB" id="A0A937X5F6"/>
<evidence type="ECO:0000313" key="2">
    <source>
        <dbReference type="Proteomes" id="UP000703893"/>
    </source>
</evidence>
<proteinExistence type="predicted"/>
<sequence length="148" mass="16376">MAERAKRAAASTGGHRLGTRARALATSYAPSPDPRGLQSKFSSFLKVYVPAGSQGTLWSLFARYTAGGRIDLARTKDLSDLLHKMQQNLTAHQTTQDARYAKLMQAHRAGVQAWEKQQAAEQAKLFARADELKLSEKAREKRHELGLV</sequence>